<accession>A0A266NAE7</accession>
<dbReference type="InterPro" id="IPR052354">
    <property type="entry name" value="Cell_Wall_Dynamics_Protein"/>
</dbReference>
<gene>
    <name evidence="1" type="ORF">CJF39_10230</name>
</gene>
<protein>
    <submittedName>
        <fullName evidence="1">Lytic enzyme</fullName>
    </submittedName>
</protein>
<organism evidence="1 2">
    <name type="scientific">Pseudomonas lundensis</name>
    <dbReference type="NCBI Taxonomy" id="86185"/>
    <lineage>
        <taxon>Bacteria</taxon>
        <taxon>Pseudomonadati</taxon>
        <taxon>Pseudomonadota</taxon>
        <taxon>Gammaproteobacteria</taxon>
        <taxon>Pseudomonadales</taxon>
        <taxon>Pseudomonadaceae</taxon>
        <taxon>Pseudomonas</taxon>
    </lineage>
</organism>
<comment type="caution">
    <text evidence="1">The sequence shown here is derived from an EMBL/GenBank/DDBJ whole genome shotgun (WGS) entry which is preliminary data.</text>
</comment>
<name>A0A266NAE7_9PSED</name>
<dbReference type="Proteomes" id="UP000215788">
    <property type="component" value="Unassembled WGS sequence"/>
</dbReference>
<dbReference type="EMBL" id="NQKI01000013">
    <property type="protein sequence ID" value="OZY59484.1"/>
    <property type="molecule type" value="Genomic_DNA"/>
</dbReference>
<dbReference type="Gene3D" id="1.10.530.10">
    <property type="match status" value="1"/>
</dbReference>
<evidence type="ECO:0000313" key="1">
    <source>
        <dbReference type="EMBL" id="OZY59484.1"/>
    </source>
</evidence>
<reference evidence="1 2" key="1">
    <citation type="submission" date="2017-08" db="EMBL/GenBank/DDBJ databases">
        <title>Genomic and metabolic characterisation of spoilage-associated Pseudomonas species.</title>
        <authorList>
            <person name="Stanborough T."/>
            <person name="Fegan N."/>
            <person name="Powell S.M."/>
            <person name="Singh T."/>
            <person name="Tamplin M.L."/>
            <person name="Chandry P.S."/>
        </authorList>
    </citation>
    <scope>NUCLEOTIDE SEQUENCE [LARGE SCALE GENOMIC DNA]</scope>
    <source>
        <strain evidence="1 2">L1802</strain>
    </source>
</reference>
<dbReference type="RefSeq" id="WP_094993314.1">
    <property type="nucleotide sequence ID" value="NZ_NQKI01000013.1"/>
</dbReference>
<dbReference type="PANTHER" id="PTHR34408">
    <property type="entry name" value="FAMILY PROTEIN, PUTATIVE-RELATED"/>
    <property type="match status" value="1"/>
</dbReference>
<evidence type="ECO:0000313" key="2">
    <source>
        <dbReference type="Proteomes" id="UP000215788"/>
    </source>
</evidence>
<sequence>MLTPALMTTLFPKSVPFLNDYLPFLLRVAEQREINTPRRMAAFLSQVGHESGGFTVLVENLNYSAGGLAATWGSRFAEKNAEGAYVTVMEGGRLRRVPNSEAQTLHRKPEAIANRVYSNRLGNGDEASGEGWLYRGRGLIQMTGKSNYQRCSLGLFGDERLLTTPQLLEQWRWAVESAGWYWSSRHLNELADGDDFERVTRAINGGLNGHAQRVALYEQALDLMSQAPGRSREL</sequence>
<dbReference type="AlphaFoldDB" id="A0A266NAE7"/>
<dbReference type="OrthoDB" id="9798982at2"/>
<dbReference type="SUPFAM" id="SSF53955">
    <property type="entry name" value="Lysozyme-like"/>
    <property type="match status" value="1"/>
</dbReference>
<dbReference type="PANTHER" id="PTHR34408:SF1">
    <property type="entry name" value="GLYCOSYL HYDROLASE FAMILY 19 DOMAIN-CONTAINING PROTEIN HI_1415"/>
    <property type="match status" value="1"/>
</dbReference>
<dbReference type="InterPro" id="IPR023346">
    <property type="entry name" value="Lysozyme-like_dom_sf"/>
</dbReference>
<proteinExistence type="predicted"/>